<sequence>MTAQFPRRRAVGHGDDFRVELRNLLGDHIRAAIGGNADDLHAVGQIPRDFECAGANGACGTKNDDFSFHDAKNLR</sequence>
<keyword evidence="2" id="KW-1185">Reference proteome</keyword>
<dbReference type="Proteomes" id="UP001230986">
    <property type="component" value="Unassembled WGS sequence"/>
</dbReference>
<name>A0ABT7M0V2_9CYAN</name>
<dbReference type="EMBL" id="JASVEJ010000040">
    <property type="protein sequence ID" value="MDL5057892.1"/>
    <property type="molecule type" value="Genomic_DNA"/>
</dbReference>
<reference evidence="1 2" key="1">
    <citation type="submission" date="2023-06" db="EMBL/GenBank/DDBJ databases">
        <title>Whole genome sequence of Oscillatoria calcuttensis NRMC-F 0142.</title>
        <authorList>
            <person name="Shakena Fathima T."/>
            <person name="Muralitharan G."/>
            <person name="Thajuddin N."/>
        </authorList>
    </citation>
    <scope>NUCLEOTIDE SEQUENCE [LARGE SCALE GENOMIC DNA]</scope>
    <source>
        <strain evidence="1 2">NRMC-F 0142</strain>
    </source>
</reference>
<evidence type="ECO:0000313" key="1">
    <source>
        <dbReference type="EMBL" id="MDL5057892.1"/>
    </source>
</evidence>
<proteinExistence type="predicted"/>
<comment type="caution">
    <text evidence="1">The sequence shown here is derived from an EMBL/GenBank/DDBJ whole genome shotgun (WGS) entry which is preliminary data.</text>
</comment>
<gene>
    <name evidence="1" type="ORF">QQ055_10575</name>
</gene>
<organism evidence="1 2">
    <name type="scientific">Geitlerinema calcuttense NRMC-F 0142</name>
    <dbReference type="NCBI Taxonomy" id="2922238"/>
    <lineage>
        <taxon>Bacteria</taxon>
        <taxon>Bacillati</taxon>
        <taxon>Cyanobacteriota</taxon>
        <taxon>Cyanophyceae</taxon>
        <taxon>Geitlerinematales</taxon>
        <taxon>Geitlerinemataceae</taxon>
        <taxon>Geitlerinema</taxon>
    </lineage>
</organism>
<evidence type="ECO:0000313" key="2">
    <source>
        <dbReference type="Proteomes" id="UP001230986"/>
    </source>
</evidence>
<protein>
    <submittedName>
        <fullName evidence="1">Uncharacterized protein</fullName>
    </submittedName>
</protein>
<accession>A0ABT7M0V2</accession>